<evidence type="ECO:0000256" key="7">
    <source>
        <dbReference type="ARBA" id="ARBA00022729"/>
    </source>
</evidence>
<dbReference type="Gene3D" id="3.30.465.10">
    <property type="match status" value="1"/>
</dbReference>
<evidence type="ECO:0000256" key="10">
    <source>
        <dbReference type="ARBA" id="ARBA00048083"/>
    </source>
</evidence>
<dbReference type="InterPro" id="IPR006094">
    <property type="entry name" value="Oxid_FAD_bind_N"/>
</dbReference>
<evidence type="ECO:0000256" key="3">
    <source>
        <dbReference type="ARBA" id="ARBA00005466"/>
    </source>
</evidence>
<evidence type="ECO:0000256" key="8">
    <source>
        <dbReference type="ARBA" id="ARBA00022827"/>
    </source>
</evidence>
<dbReference type="InterPro" id="IPR007173">
    <property type="entry name" value="ALO_C"/>
</dbReference>
<dbReference type="SUPFAM" id="SSF56176">
    <property type="entry name" value="FAD-binding/transporter-associated domain-like"/>
    <property type="match status" value="1"/>
</dbReference>
<feature type="chain" id="PRO_5018215420" description="L-gulonolactone oxidase" evidence="11">
    <location>
        <begin position="22"/>
        <end position="589"/>
    </location>
</feature>
<keyword evidence="8" id="KW-0274">FAD</keyword>
<comment type="catalytic activity">
    <reaction evidence="10">
        <text>L-gulono-1,4-lactone + O2 = L-ascorbate + H2O2 + H(+)</text>
        <dbReference type="Rhea" id="RHEA:32363"/>
        <dbReference type="ChEBI" id="CHEBI:15378"/>
        <dbReference type="ChEBI" id="CHEBI:15379"/>
        <dbReference type="ChEBI" id="CHEBI:16240"/>
        <dbReference type="ChEBI" id="CHEBI:17587"/>
        <dbReference type="ChEBI" id="CHEBI:38290"/>
        <dbReference type="EC" id="1.1.3.8"/>
    </reaction>
</comment>
<dbReference type="GO" id="GO:0071949">
    <property type="term" value="F:FAD binding"/>
    <property type="evidence" value="ECO:0007669"/>
    <property type="project" value="InterPro"/>
</dbReference>
<dbReference type="InterPro" id="IPR055154">
    <property type="entry name" value="GULLO2-like_C"/>
</dbReference>
<evidence type="ECO:0000256" key="6">
    <source>
        <dbReference type="ARBA" id="ARBA00022644"/>
    </source>
</evidence>
<dbReference type="InterPro" id="IPR010030">
    <property type="entry name" value="GULO_Plant"/>
</dbReference>
<keyword evidence="6" id="KW-0060">Ascorbate biosynthesis</keyword>
<dbReference type="InterPro" id="IPR036318">
    <property type="entry name" value="FAD-bd_PCMH-like_sf"/>
</dbReference>
<dbReference type="Gene3D" id="1.10.45.10">
    <property type="entry name" value="Vanillyl-alcohol Oxidase, Chain A, domain 4"/>
    <property type="match status" value="1"/>
</dbReference>
<dbReference type="GO" id="GO:0050105">
    <property type="term" value="F:L-gulonolactone oxidase activity"/>
    <property type="evidence" value="ECO:0007669"/>
    <property type="project" value="UniProtKB-EC"/>
</dbReference>
<protein>
    <recommendedName>
        <fullName evidence="4">L-gulonolactone oxidase</fullName>
        <ecNumber evidence="4">1.1.3.8</ecNumber>
    </recommendedName>
</protein>
<dbReference type="InterPro" id="IPR016166">
    <property type="entry name" value="FAD-bd_PCMH"/>
</dbReference>
<dbReference type="Pfam" id="PF01565">
    <property type="entry name" value="FAD_binding_4"/>
    <property type="match status" value="1"/>
</dbReference>
<dbReference type="STRING" id="4540.A0A3L6PTU4"/>
<keyword evidence="14" id="KW-1185">Reference proteome</keyword>
<dbReference type="PANTHER" id="PTHR13878">
    <property type="entry name" value="GULONOLACTONE OXIDASE"/>
    <property type="match status" value="1"/>
</dbReference>
<comment type="similarity">
    <text evidence="3">Belongs to the oxygen-dependent FAD-linked oxidoreductase family.</text>
</comment>
<evidence type="ECO:0000256" key="11">
    <source>
        <dbReference type="SAM" id="SignalP"/>
    </source>
</evidence>
<evidence type="ECO:0000256" key="1">
    <source>
        <dbReference type="ARBA" id="ARBA00001974"/>
    </source>
</evidence>
<dbReference type="GO" id="GO:0019853">
    <property type="term" value="P:L-ascorbic acid biosynthetic process"/>
    <property type="evidence" value="ECO:0007669"/>
    <property type="project" value="UniProtKB-UniPathway"/>
</dbReference>
<dbReference type="OrthoDB" id="610608at2759"/>
<dbReference type="GO" id="GO:0016020">
    <property type="term" value="C:membrane"/>
    <property type="evidence" value="ECO:0007669"/>
    <property type="project" value="InterPro"/>
</dbReference>
<name>A0A3L6PTU4_PANMI</name>
<comment type="caution">
    <text evidence="13">The sequence shown here is derived from an EMBL/GenBank/DDBJ whole genome shotgun (WGS) entry which is preliminary data.</text>
</comment>
<accession>A0A3L6PTU4</accession>
<evidence type="ECO:0000256" key="5">
    <source>
        <dbReference type="ARBA" id="ARBA00022630"/>
    </source>
</evidence>
<evidence type="ECO:0000256" key="4">
    <source>
        <dbReference type="ARBA" id="ARBA00013121"/>
    </source>
</evidence>
<dbReference type="PANTHER" id="PTHR13878:SF90">
    <property type="entry name" value="L-GULONOLACTONE OXIDASE"/>
    <property type="match status" value="1"/>
</dbReference>
<dbReference type="UniPathway" id="UPA00132"/>
<evidence type="ECO:0000256" key="2">
    <source>
        <dbReference type="ARBA" id="ARBA00005147"/>
    </source>
</evidence>
<dbReference type="GO" id="GO:0003885">
    <property type="term" value="F:D-arabinono-1,4-lactone oxidase activity"/>
    <property type="evidence" value="ECO:0007669"/>
    <property type="project" value="InterPro"/>
</dbReference>
<dbReference type="AlphaFoldDB" id="A0A3L6PTU4"/>
<keyword evidence="5" id="KW-0285">Flavoprotein</keyword>
<evidence type="ECO:0000259" key="12">
    <source>
        <dbReference type="PROSITE" id="PS51387"/>
    </source>
</evidence>
<feature type="domain" description="FAD-binding PCMH-type" evidence="12">
    <location>
        <begin position="52"/>
        <end position="232"/>
    </location>
</feature>
<dbReference type="SUPFAM" id="SSF55103">
    <property type="entry name" value="FAD-linked oxidases, C-terminal domain"/>
    <property type="match status" value="1"/>
</dbReference>
<dbReference type="EC" id="1.1.3.8" evidence="4"/>
<reference evidence="14" key="1">
    <citation type="journal article" date="2019" name="Nat. Commun.">
        <title>The genome of broomcorn millet.</title>
        <authorList>
            <person name="Zou C."/>
            <person name="Miki D."/>
            <person name="Li D."/>
            <person name="Tang Q."/>
            <person name="Xiao L."/>
            <person name="Rajput S."/>
            <person name="Deng P."/>
            <person name="Jia W."/>
            <person name="Huang R."/>
            <person name="Zhang M."/>
            <person name="Sun Y."/>
            <person name="Hu J."/>
            <person name="Fu X."/>
            <person name="Schnable P.S."/>
            <person name="Li F."/>
            <person name="Zhang H."/>
            <person name="Feng B."/>
            <person name="Zhu X."/>
            <person name="Liu R."/>
            <person name="Schnable J.C."/>
            <person name="Zhu J.-K."/>
            <person name="Zhang H."/>
        </authorList>
    </citation>
    <scope>NUCLEOTIDE SEQUENCE [LARGE SCALE GENOMIC DNA]</scope>
</reference>
<dbReference type="InterPro" id="IPR050432">
    <property type="entry name" value="FAD-linked_Oxidoreductases_BP"/>
</dbReference>
<dbReference type="EMBL" id="PQIB02000016">
    <property type="protein sequence ID" value="RLM61716.1"/>
    <property type="molecule type" value="Genomic_DNA"/>
</dbReference>
<keyword evidence="9" id="KW-0560">Oxidoreductase</keyword>
<evidence type="ECO:0000313" key="14">
    <source>
        <dbReference type="Proteomes" id="UP000275267"/>
    </source>
</evidence>
<dbReference type="InterPro" id="IPR016171">
    <property type="entry name" value="Vanillyl_alc_oxidase_C-sub2"/>
</dbReference>
<dbReference type="FunFam" id="3.30.465.10:FF:000033">
    <property type="entry name" value="L-gulonolactone oxidase 5"/>
    <property type="match status" value="1"/>
</dbReference>
<gene>
    <name evidence="13" type="ORF">C2845_PM14G11020</name>
</gene>
<dbReference type="Pfam" id="PF22906">
    <property type="entry name" value="GULLO2-like_3rd"/>
    <property type="match status" value="1"/>
</dbReference>
<dbReference type="PROSITE" id="PS51387">
    <property type="entry name" value="FAD_PCMH"/>
    <property type="match status" value="1"/>
</dbReference>
<proteinExistence type="inferred from homology"/>
<dbReference type="Proteomes" id="UP000275267">
    <property type="component" value="Unassembled WGS sequence"/>
</dbReference>
<comment type="pathway">
    <text evidence="2">Cofactor biosynthesis; L-ascorbate biosynthesis.</text>
</comment>
<organism evidence="13 14">
    <name type="scientific">Panicum miliaceum</name>
    <name type="common">Proso millet</name>
    <name type="synonym">Broomcorn millet</name>
    <dbReference type="NCBI Taxonomy" id="4540"/>
    <lineage>
        <taxon>Eukaryota</taxon>
        <taxon>Viridiplantae</taxon>
        <taxon>Streptophyta</taxon>
        <taxon>Embryophyta</taxon>
        <taxon>Tracheophyta</taxon>
        <taxon>Spermatophyta</taxon>
        <taxon>Magnoliopsida</taxon>
        <taxon>Liliopsida</taxon>
        <taxon>Poales</taxon>
        <taxon>Poaceae</taxon>
        <taxon>PACMAD clade</taxon>
        <taxon>Panicoideae</taxon>
        <taxon>Panicodae</taxon>
        <taxon>Paniceae</taxon>
        <taxon>Panicinae</taxon>
        <taxon>Panicum</taxon>
        <taxon>Panicum sect. Panicum</taxon>
    </lineage>
</organism>
<dbReference type="InterPro" id="IPR016164">
    <property type="entry name" value="FAD-linked_Oxase-like_C"/>
</dbReference>
<sequence>MATMEGLQILLLLVLTQMSLTGSRPPPDPVACIDGTSNCTITNAYASFPDRSICRAASAAYPRSEQELVAAVAAAAAARRNVKVATRYSHSFPKLACPGSSDGAIISTRWLNRTVRVDAEKRLVTVESGMVLRDLIRAAAAAGLSLPHSPYWYGLTVGGLLATGAHGSSLWGKGGAVHEYVVGLRIVTPAPASQGFATVRELGTGHPDLDAAKVSLGVLGVISQVTLALQPLFKRSVSFVNRDESDLAEQVATWGDLHEFGDITWLPQEGKVVYRQDDRVDASLPGNGLNDILGFRPMSAPGLVARRVEDERLEANGSDTPRCSATRTMAARVESQAYGLTNDGVSFTGYPVVGYQHRIQASGTCLDSAEGDGLQSVCYWDSRIRGPFVYNSGFSVPLSRAPAFVADVQRLRDLNPQAFCALGVSGVLMRYVRASTAYLGKPEDSIAVDIDYYRSYASGVPRAHADVIDEMEQMALLKYGGVPHWGKSRNFAFDGAIAKYPRASEFLKVKDRYDPEGIFSSEWSDQVLGIRGSPSIVEKGCAIEGLCVCSEDSHCAAEKGYLCRPGKVYTEARVCAFVGDEHAGFVDVL</sequence>
<dbReference type="Pfam" id="PF04030">
    <property type="entry name" value="ALO"/>
    <property type="match status" value="1"/>
</dbReference>
<dbReference type="NCBIfam" id="TIGR01677">
    <property type="entry name" value="pln_FAD_oxido"/>
    <property type="match status" value="1"/>
</dbReference>
<evidence type="ECO:0000256" key="9">
    <source>
        <dbReference type="ARBA" id="ARBA00023002"/>
    </source>
</evidence>
<dbReference type="Gene3D" id="3.30.70.2520">
    <property type="match status" value="1"/>
</dbReference>
<evidence type="ECO:0000313" key="13">
    <source>
        <dbReference type="EMBL" id="RLM61716.1"/>
    </source>
</evidence>
<keyword evidence="7 11" id="KW-0732">Signal</keyword>
<feature type="signal peptide" evidence="11">
    <location>
        <begin position="1"/>
        <end position="21"/>
    </location>
</feature>
<comment type="cofactor">
    <cofactor evidence="1">
        <name>FAD</name>
        <dbReference type="ChEBI" id="CHEBI:57692"/>
    </cofactor>
</comment>
<dbReference type="InterPro" id="IPR016169">
    <property type="entry name" value="FAD-bd_PCMH_sub2"/>
</dbReference>